<comment type="caution">
    <text evidence="1">The sequence shown here is derived from an EMBL/GenBank/DDBJ whole genome shotgun (WGS) entry which is preliminary data.</text>
</comment>
<protein>
    <submittedName>
        <fullName evidence="1">Uncharacterized protein</fullName>
    </submittedName>
</protein>
<organism evidence="1 2">
    <name type="scientific">Leucocoprinus birnbaumii</name>
    <dbReference type="NCBI Taxonomy" id="56174"/>
    <lineage>
        <taxon>Eukaryota</taxon>
        <taxon>Fungi</taxon>
        <taxon>Dikarya</taxon>
        <taxon>Basidiomycota</taxon>
        <taxon>Agaricomycotina</taxon>
        <taxon>Agaricomycetes</taxon>
        <taxon>Agaricomycetidae</taxon>
        <taxon>Agaricales</taxon>
        <taxon>Agaricineae</taxon>
        <taxon>Agaricaceae</taxon>
        <taxon>Leucocoprinus</taxon>
    </lineage>
</organism>
<keyword evidence="2" id="KW-1185">Reference proteome</keyword>
<name>A0AAD5W1S4_9AGAR</name>
<dbReference type="Proteomes" id="UP001213000">
    <property type="component" value="Unassembled WGS sequence"/>
</dbReference>
<evidence type="ECO:0000313" key="1">
    <source>
        <dbReference type="EMBL" id="KAJ3570776.1"/>
    </source>
</evidence>
<dbReference type="EMBL" id="JANIEX010000219">
    <property type="protein sequence ID" value="KAJ3570776.1"/>
    <property type="molecule type" value="Genomic_DNA"/>
</dbReference>
<evidence type="ECO:0000313" key="2">
    <source>
        <dbReference type="Proteomes" id="UP001213000"/>
    </source>
</evidence>
<sequence>MPHQREGISRIRLHNDGPEFPHSWTFSDQRYVPRPRPIARINLPSHHRSHECLLPDALSPTVVLSHSESMQPLLKPVHERGDVSGSGRGIIWVPRLVHFNKHIVIIINTVKKRITGTLKVVWLKICQSFDEWVGRADSSRTRLPGMIGDTREYFTRWLAAVAVATTGDAGTCQYDEIVIKDKEKHGRLPAPDISLDHLEFGCISYALNLGFLGVFYAHIRNANRL</sequence>
<accession>A0AAD5W1S4</accession>
<reference evidence="1" key="1">
    <citation type="submission" date="2022-07" db="EMBL/GenBank/DDBJ databases">
        <title>Genome Sequence of Leucocoprinus birnbaumii.</title>
        <authorList>
            <person name="Buettner E."/>
        </authorList>
    </citation>
    <scope>NUCLEOTIDE SEQUENCE</scope>
    <source>
        <strain evidence="1">VT141</strain>
    </source>
</reference>
<proteinExistence type="predicted"/>
<dbReference type="AlphaFoldDB" id="A0AAD5W1S4"/>
<gene>
    <name evidence="1" type="ORF">NP233_g4180</name>
</gene>